<dbReference type="InterPro" id="IPR015943">
    <property type="entry name" value="WD40/YVTN_repeat-like_dom_sf"/>
</dbReference>
<evidence type="ECO:0008006" key="6">
    <source>
        <dbReference type="Google" id="ProtNLM"/>
    </source>
</evidence>
<dbReference type="Pfam" id="PF00400">
    <property type="entry name" value="WD40"/>
    <property type="match status" value="2"/>
</dbReference>
<dbReference type="InterPro" id="IPR001680">
    <property type="entry name" value="WD40_rpt"/>
</dbReference>
<dbReference type="PROSITE" id="PS50294">
    <property type="entry name" value="WD_REPEATS_REGION"/>
    <property type="match status" value="1"/>
</dbReference>
<dbReference type="GO" id="GO:0032040">
    <property type="term" value="C:small-subunit processome"/>
    <property type="evidence" value="ECO:0007669"/>
    <property type="project" value="TreeGrafter"/>
</dbReference>
<dbReference type="OMA" id="CSYDIMK"/>
<evidence type="ECO:0000313" key="5">
    <source>
        <dbReference type="Proteomes" id="UP000011082"/>
    </source>
</evidence>
<dbReference type="SUPFAM" id="SSF50978">
    <property type="entry name" value="WD40 repeat-like"/>
    <property type="match status" value="1"/>
</dbReference>
<feature type="repeat" description="WD" evidence="3">
    <location>
        <begin position="479"/>
        <end position="520"/>
    </location>
</feature>
<gene>
    <name evidence="4" type="ORF">VICG_01786</name>
</gene>
<dbReference type="EMBL" id="JH370148">
    <property type="protein sequence ID" value="ELA41187.1"/>
    <property type="molecule type" value="Genomic_DNA"/>
</dbReference>
<dbReference type="AlphaFoldDB" id="L2GLN3"/>
<keyword evidence="5" id="KW-1185">Reference proteome</keyword>
<proteinExistence type="predicted"/>
<evidence type="ECO:0000313" key="4">
    <source>
        <dbReference type="EMBL" id="ELA41187.1"/>
    </source>
</evidence>
<protein>
    <recommendedName>
        <fullName evidence="6">Small-subunit processome Utp21 domain-containing protein</fullName>
    </recommendedName>
</protein>
<dbReference type="Gene3D" id="2.130.10.10">
    <property type="entry name" value="YVTN repeat-like/Quinoprotein amine dehydrogenase"/>
    <property type="match status" value="2"/>
</dbReference>
<dbReference type="InParanoid" id="L2GLN3"/>
<dbReference type="PANTHER" id="PTHR19853:SF0">
    <property type="entry name" value="WD REPEAT-CONTAINING PROTEIN 3"/>
    <property type="match status" value="1"/>
</dbReference>
<reference evidence="5" key="1">
    <citation type="submission" date="2011-05" db="EMBL/GenBank/DDBJ databases">
        <title>The genome sequence of Vittaforma corneae strain ATCC 50505.</title>
        <authorList>
            <consortium name="The Broad Institute Genome Sequencing Platform"/>
            <person name="Cuomo C."/>
            <person name="Didier E."/>
            <person name="Bowers L."/>
            <person name="Young S.K."/>
            <person name="Zeng Q."/>
            <person name="Gargeya S."/>
            <person name="Fitzgerald M."/>
            <person name="Haas B."/>
            <person name="Abouelleil A."/>
            <person name="Alvarado L."/>
            <person name="Arachchi H.M."/>
            <person name="Berlin A."/>
            <person name="Chapman S.B."/>
            <person name="Gearin G."/>
            <person name="Goldberg J."/>
            <person name="Griggs A."/>
            <person name="Gujja S."/>
            <person name="Hansen M."/>
            <person name="Heiman D."/>
            <person name="Howarth C."/>
            <person name="Larimer J."/>
            <person name="Lui A."/>
            <person name="MacDonald P.J.P."/>
            <person name="McCowen C."/>
            <person name="Montmayeur A."/>
            <person name="Murphy C."/>
            <person name="Neiman D."/>
            <person name="Pearson M."/>
            <person name="Priest M."/>
            <person name="Roberts A."/>
            <person name="Saif S."/>
            <person name="Shea T."/>
            <person name="Sisk P."/>
            <person name="Stolte C."/>
            <person name="Sykes S."/>
            <person name="Wortman J."/>
            <person name="Nusbaum C."/>
            <person name="Birren B."/>
        </authorList>
    </citation>
    <scope>NUCLEOTIDE SEQUENCE [LARGE SCALE GENOMIC DNA]</scope>
    <source>
        <strain evidence="5">ATCC 50505</strain>
    </source>
</reference>
<dbReference type="SMART" id="SM00320">
    <property type="entry name" value="WD40"/>
    <property type="match status" value="6"/>
</dbReference>
<dbReference type="GO" id="GO:0030515">
    <property type="term" value="F:snoRNA binding"/>
    <property type="evidence" value="ECO:0007669"/>
    <property type="project" value="TreeGrafter"/>
</dbReference>
<evidence type="ECO:0000256" key="3">
    <source>
        <dbReference type="PROSITE-ProRule" id="PRU00221"/>
    </source>
</evidence>
<accession>L2GLN3</accession>
<dbReference type="Proteomes" id="UP000011082">
    <property type="component" value="Unassembled WGS sequence"/>
</dbReference>
<organism evidence="4 5">
    <name type="scientific">Vittaforma corneae (strain ATCC 50505)</name>
    <name type="common">Microsporidian parasite</name>
    <name type="synonym">Nosema corneum</name>
    <dbReference type="NCBI Taxonomy" id="993615"/>
    <lineage>
        <taxon>Eukaryota</taxon>
        <taxon>Fungi</taxon>
        <taxon>Fungi incertae sedis</taxon>
        <taxon>Microsporidia</taxon>
        <taxon>Nosematidae</taxon>
        <taxon>Vittaforma</taxon>
    </lineage>
</organism>
<dbReference type="OrthoDB" id="407922at2759"/>
<dbReference type="GO" id="GO:0034388">
    <property type="term" value="C:Pwp2p-containing subcomplex of 90S preribosome"/>
    <property type="evidence" value="ECO:0007669"/>
    <property type="project" value="TreeGrafter"/>
</dbReference>
<dbReference type="VEuPathDB" id="MicrosporidiaDB:VICG_01786"/>
<keyword evidence="2" id="KW-0677">Repeat</keyword>
<sequence>MHIPQDFIPDFTCKTTTGALCNRHSIVQYKDSKCYVSLNNRLNLWDLNSTELLKSFGTRSYRVTSFYVSEHYLFIGYEDGSIEIIRNNDFNNNQLIELNESTILKIHPKRVSKIIVMDDRMISASTGGTICCYDLLLSEMLHYFKGNSASVENLVPLNNSKFCAVCGDKSIKIWNVDSEAIEDAIAFDGYVFDAVIKGEEALVFLKTGSSHFVNLSDKSMRPFEKFRNIRNVRLKSNILCIQCQRKTSIFESMKENSLGLHLLKRFESSTDYSNFDLVGKDPCFISLSNRIVLGNNIYTFGFHENDVTGIKIEKSRIYSLSKDKIVVWERMVDNLLATSENAQTLGNEFGEEKLSKESLVVNSCINLSGATCFAFFCSQIVVGTNEGVQIFDSKFYEIKSELNIGKVISIDSIETALAVCTGNVIRFYDSAFSECNTITVPETVVYSRFSPEGDYFLCSCLDNKIYQFKYPSLELRVVLYGHSLPVRHFSISADQKLLVSCGADKLVKIWGLEFGECRKTIVGDSANVEFLNDTLFIFSDKELQYFNYFERLKKLKMFNPGAICIGHDYFVVGTGSGLAVFGMSKYELARDDESSELVTVSPKSIADVRDYDMFLCHLERLETDFSDPSVQEFYQFIEKLDFNELKKYLHVIDHVSIRILLEVIAQTIDLNPLTTSRMFVQLVKNHRDVAHTDTFRKIYSKMLERVRNTRELYNTSLAQLDADLSNYTID</sequence>
<dbReference type="PROSITE" id="PS50082">
    <property type="entry name" value="WD_REPEATS_2"/>
    <property type="match status" value="1"/>
</dbReference>
<dbReference type="RefSeq" id="XP_007605231.1">
    <property type="nucleotide sequence ID" value="XM_007605169.1"/>
</dbReference>
<keyword evidence="1 3" id="KW-0853">WD repeat</keyword>
<dbReference type="GeneID" id="19882496"/>
<dbReference type="InterPro" id="IPR051570">
    <property type="entry name" value="TBC1_cilium_biogenesis"/>
</dbReference>
<name>L2GLN3_VITCO</name>
<dbReference type="PANTHER" id="PTHR19853">
    <property type="entry name" value="WD REPEAT CONTAINING PROTEIN 3 WDR3"/>
    <property type="match status" value="1"/>
</dbReference>
<evidence type="ECO:0000256" key="1">
    <source>
        <dbReference type="ARBA" id="ARBA00022574"/>
    </source>
</evidence>
<dbReference type="STRING" id="993615.L2GLN3"/>
<dbReference type="GO" id="GO:0030490">
    <property type="term" value="P:maturation of SSU-rRNA"/>
    <property type="evidence" value="ECO:0007669"/>
    <property type="project" value="TreeGrafter"/>
</dbReference>
<dbReference type="InterPro" id="IPR036322">
    <property type="entry name" value="WD40_repeat_dom_sf"/>
</dbReference>
<evidence type="ECO:0000256" key="2">
    <source>
        <dbReference type="ARBA" id="ARBA00022737"/>
    </source>
</evidence>
<dbReference type="HOGENOM" id="CLU_394919_0_0_1"/>